<reference evidence="3 4" key="1">
    <citation type="journal article" date="2011" name="Stand. Genomic Sci.">
        <title>Complete genome sequence of the thermophilic, hydrogen-oxidizing Bacillus tusciae type strain (T2) and reclassification in the new genus, Kyrpidia gen. nov. as Kyrpidia tusciae comb. nov. and emendation of the family Alicyclobacillaceae da Costa and Rainey, 2010.</title>
        <authorList>
            <person name="Klenk H.P."/>
            <person name="Lapidus A."/>
            <person name="Chertkov O."/>
            <person name="Copeland A."/>
            <person name="Del Rio T.G."/>
            <person name="Nolan M."/>
            <person name="Lucas S."/>
            <person name="Chen F."/>
            <person name="Tice H."/>
            <person name="Cheng J.F."/>
            <person name="Han C."/>
            <person name="Bruce D."/>
            <person name="Goodwin L."/>
            <person name="Pitluck S."/>
            <person name="Pati A."/>
            <person name="Ivanova N."/>
            <person name="Mavromatis K."/>
            <person name="Daum C."/>
            <person name="Chen A."/>
            <person name="Palaniappan K."/>
            <person name="Chang Y.J."/>
            <person name="Land M."/>
            <person name="Hauser L."/>
            <person name="Jeffries C.D."/>
            <person name="Detter J.C."/>
            <person name="Rohde M."/>
            <person name="Abt B."/>
            <person name="Pukall R."/>
            <person name="Goker M."/>
            <person name="Bristow J."/>
            <person name="Markowitz V."/>
            <person name="Hugenholtz P."/>
            <person name="Eisen J.A."/>
        </authorList>
    </citation>
    <scope>NUCLEOTIDE SEQUENCE [LARGE SCALE GENOMIC DNA]</scope>
    <source>
        <strain evidence="3 4">DSM 2912</strain>
    </source>
</reference>
<keyword evidence="1" id="KW-0680">Restriction system</keyword>
<evidence type="ECO:0000256" key="1">
    <source>
        <dbReference type="ARBA" id="ARBA00022747"/>
    </source>
</evidence>
<keyword evidence="4" id="KW-1185">Reference proteome</keyword>
<dbReference type="STRING" id="562970.Btus_2966"/>
<dbReference type="eggNOG" id="COG0732">
    <property type="taxonomic scope" value="Bacteria"/>
</dbReference>
<dbReference type="PANTHER" id="PTHR43140:SF1">
    <property type="entry name" value="TYPE I RESTRICTION ENZYME ECOKI SPECIFICITY SUBUNIT"/>
    <property type="match status" value="1"/>
</dbReference>
<protein>
    <submittedName>
        <fullName evidence="3">Restriction endonuclease S subunits</fullName>
    </submittedName>
</protein>
<organism evidence="3 4">
    <name type="scientific">Kyrpidia tusciae (strain DSM 2912 / NBRC 15312 / T2)</name>
    <name type="common">Bacillus tusciae</name>
    <dbReference type="NCBI Taxonomy" id="562970"/>
    <lineage>
        <taxon>Bacteria</taxon>
        <taxon>Bacillati</taxon>
        <taxon>Bacillota</taxon>
        <taxon>Bacilli</taxon>
        <taxon>Bacillales</taxon>
        <taxon>Alicyclobacillaceae</taxon>
        <taxon>Kyrpidia</taxon>
    </lineage>
</organism>
<evidence type="ECO:0000313" key="4">
    <source>
        <dbReference type="Proteomes" id="UP000002368"/>
    </source>
</evidence>
<proteinExistence type="predicted"/>
<dbReference type="AlphaFoldDB" id="D5WVQ3"/>
<dbReference type="KEGG" id="bts:Btus_2966"/>
<dbReference type="GO" id="GO:0004519">
    <property type="term" value="F:endonuclease activity"/>
    <property type="evidence" value="ECO:0007669"/>
    <property type="project" value="UniProtKB-KW"/>
</dbReference>
<keyword evidence="3" id="KW-0255">Endonuclease</keyword>
<gene>
    <name evidence="3" type="ordered locus">Btus_2966</name>
</gene>
<dbReference type="Gene3D" id="3.90.220.20">
    <property type="entry name" value="DNA methylase specificity domains"/>
    <property type="match status" value="2"/>
</dbReference>
<dbReference type="InterPro" id="IPR044946">
    <property type="entry name" value="Restrct_endonuc_typeI_TRD_sf"/>
</dbReference>
<name>D5WVQ3_KYRT2</name>
<dbReference type="GO" id="GO:0009307">
    <property type="term" value="P:DNA restriction-modification system"/>
    <property type="evidence" value="ECO:0007669"/>
    <property type="project" value="UniProtKB-KW"/>
</dbReference>
<dbReference type="REBASE" id="25894">
    <property type="entry name" value="S.Btu2912ORF2965P"/>
</dbReference>
<dbReference type="InterPro" id="IPR051212">
    <property type="entry name" value="Type-I_RE_S_subunit"/>
</dbReference>
<dbReference type="EMBL" id="CP002017">
    <property type="protein sequence ID" value="ADG07596.1"/>
    <property type="molecule type" value="Genomic_DNA"/>
</dbReference>
<dbReference type="PANTHER" id="PTHR43140">
    <property type="entry name" value="TYPE-1 RESTRICTION ENZYME ECOKI SPECIFICITY PROTEIN"/>
    <property type="match status" value="1"/>
</dbReference>
<dbReference type="Proteomes" id="UP000002368">
    <property type="component" value="Chromosome"/>
</dbReference>
<dbReference type="SUPFAM" id="SSF116734">
    <property type="entry name" value="DNA methylase specificity domain"/>
    <property type="match status" value="1"/>
</dbReference>
<evidence type="ECO:0000256" key="2">
    <source>
        <dbReference type="ARBA" id="ARBA00023125"/>
    </source>
</evidence>
<dbReference type="GO" id="GO:0003677">
    <property type="term" value="F:DNA binding"/>
    <property type="evidence" value="ECO:0007669"/>
    <property type="project" value="UniProtKB-KW"/>
</dbReference>
<keyword evidence="3" id="KW-0378">Hydrolase</keyword>
<dbReference type="HOGENOM" id="CLU_021095_3_3_9"/>
<sequence>MTEGPYKLPEGWRWVRLGEVCQCERRTVDPRRSPKATFYLYSIPAYDESQRPQRLDGSQIGSSKVVIGPGVCLFSKLNPRIPRAWVVAGVPQDGMPVASTEFMPLRPNPNVLDLDYLGKLLMTEWFVSQVRLDVTGATGSRQRLKPGVILNALIPLPPLDEQGRIVAHLEAVQEKIRAFKSAQSETDQELRRLEQSMLDKAFRGEL</sequence>
<keyword evidence="3" id="KW-0540">Nuclease</keyword>
<accession>D5WVQ3</accession>
<evidence type="ECO:0000313" key="3">
    <source>
        <dbReference type="EMBL" id="ADG07596.1"/>
    </source>
</evidence>
<keyword evidence="2" id="KW-0238">DNA-binding</keyword>